<proteinExistence type="predicted"/>
<dbReference type="SMART" id="SM00326">
    <property type="entry name" value="SH3"/>
    <property type="match status" value="1"/>
</dbReference>
<comment type="caution">
    <text evidence="5">The sequence shown here is derived from an EMBL/GenBank/DDBJ whole genome shotgun (WGS) entry which is preliminary data.</text>
</comment>
<evidence type="ECO:0000313" key="6">
    <source>
        <dbReference type="Proteomes" id="UP001212841"/>
    </source>
</evidence>
<protein>
    <recommendedName>
        <fullName evidence="4">SH3 domain-containing protein</fullName>
    </recommendedName>
</protein>
<name>A0AAD5S2Y9_9FUNG</name>
<dbReference type="InterPro" id="IPR051759">
    <property type="entry name" value="LIM-SH3_domain_protein"/>
</dbReference>
<evidence type="ECO:0000313" key="5">
    <source>
        <dbReference type="EMBL" id="KAJ3038646.1"/>
    </source>
</evidence>
<organism evidence="5 6">
    <name type="scientific">Rhizophlyctis rosea</name>
    <dbReference type="NCBI Taxonomy" id="64517"/>
    <lineage>
        <taxon>Eukaryota</taxon>
        <taxon>Fungi</taxon>
        <taxon>Fungi incertae sedis</taxon>
        <taxon>Chytridiomycota</taxon>
        <taxon>Chytridiomycota incertae sedis</taxon>
        <taxon>Chytridiomycetes</taxon>
        <taxon>Rhizophlyctidales</taxon>
        <taxon>Rhizophlyctidaceae</taxon>
        <taxon>Rhizophlyctis</taxon>
    </lineage>
</organism>
<evidence type="ECO:0000256" key="2">
    <source>
        <dbReference type="ARBA" id="ARBA00022737"/>
    </source>
</evidence>
<keyword evidence="2" id="KW-0677">Repeat</keyword>
<dbReference type="EMBL" id="JADGJD010001711">
    <property type="protein sequence ID" value="KAJ3038646.1"/>
    <property type="molecule type" value="Genomic_DNA"/>
</dbReference>
<reference evidence="5" key="1">
    <citation type="submission" date="2020-05" db="EMBL/GenBank/DDBJ databases">
        <title>Phylogenomic resolution of chytrid fungi.</title>
        <authorList>
            <person name="Stajich J.E."/>
            <person name="Amses K."/>
            <person name="Simmons R."/>
            <person name="Seto K."/>
            <person name="Myers J."/>
            <person name="Bonds A."/>
            <person name="Quandt C.A."/>
            <person name="Barry K."/>
            <person name="Liu P."/>
            <person name="Grigoriev I."/>
            <person name="Longcore J.E."/>
            <person name="James T.Y."/>
        </authorList>
    </citation>
    <scope>NUCLEOTIDE SEQUENCE</scope>
    <source>
        <strain evidence="5">JEL0318</strain>
    </source>
</reference>
<dbReference type="PANTHER" id="PTHR46218">
    <property type="entry name" value="LASP"/>
    <property type="match status" value="1"/>
</dbReference>
<dbReference type="PROSITE" id="PS50002">
    <property type="entry name" value="SH3"/>
    <property type="match status" value="1"/>
</dbReference>
<dbReference type="Pfam" id="PF00018">
    <property type="entry name" value="SH3_1"/>
    <property type="match status" value="1"/>
</dbReference>
<dbReference type="Proteomes" id="UP001212841">
    <property type="component" value="Unassembled WGS sequence"/>
</dbReference>
<accession>A0AAD5S2Y9</accession>
<evidence type="ECO:0000256" key="1">
    <source>
        <dbReference type="ARBA" id="ARBA00022443"/>
    </source>
</evidence>
<sequence>MTNLPAGADTSVVAEKYRAVADYEPQHHDEIKLIQGNNIIILHSYDDGWVLGQNETTNAIGLLPRNFLVLIGSDADSGKKKETPYAVKRTSSFMHASFGKMSLAEPS</sequence>
<keyword evidence="6" id="KW-1185">Reference proteome</keyword>
<dbReference type="InterPro" id="IPR001452">
    <property type="entry name" value="SH3_domain"/>
</dbReference>
<keyword evidence="1 3" id="KW-0728">SH3 domain</keyword>
<dbReference type="Gene3D" id="2.30.30.40">
    <property type="entry name" value="SH3 Domains"/>
    <property type="match status" value="1"/>
</dbReference>
<dbReference type="PANTHER" id="PTHR46218:SF4">
    <property type="entry name" value="LIM AND SH3 DOMAIN PROTEIN LASP"/>
    <property type="match status" value="1"/>
</dbReference>
<gene>
    <name evidence="5" type="ORF">HK097_003107</name>
</gene>
<evidence type="ECO:0000259" key="4">
    <source>
        <dbReference type="PROSITE" id="PS50002"/>
    </source>
</evidence>
<evidence type="ECO:0000256" key="3">
    <source>
        <dbReference type="PROSITE-ProRule" id="PRU00192"/>
    </source>
</evidence>
<feature type="domain" description="SH3" evidence="4">
    <location>
        <begin position="12"/>
        <end position="73"/>
    </location>
</feature>
<dbReference type="InterPro" id="IPR036028">
    <property type="entry name" value="SH3-like_dom_sf"/>
</dbReference>
<dbReference type="AlphaFoldDB" id="A0AAD5S2Y9"/>
<feature type="non-terminal residue" evidence="5">
    <location>
        <position position="1"/>
    </location>
</feature>
<dbReference type="SUPFAM" id="SSF50044">
    <property type="entry name" value="SH3-domain"/>
    <property type="match status" value="1"/>
</dbReference>